<dbReference type="PaxDb" id="610130-Closa_0582"/>
<dbReference type="PANTHER" id="PTHR30061:SF50">
    <property type="entry name" value="MALTOSE_MALTODEXTRIN-BINDING PERIPLASMIC PROTEIN"/>
    <property type="match status" value="1"/>
</dbReference>
<dbReference type="AlphaFoldDB" id="D9R4M6"/>
<dbReference type="PANTHER" id="PTHR30061">
    <property type="entry name" value="MALTOSE-BINDING PERIPLASMIC PROTEIN"/>
    <property type="match status" value="1"/>
</dbReference>
<evidence type="ECO:0000256" key="3">
    <source>
        <dbReference type="ARBA" id="ARBA00022729"/>
    </source>
</evidence>
<feature type="signal peptide" evidence="4">
    <location>
        <begin position="1"/>
        <end position="21"/>
    </location>
</feature>
<dbReference type="KEGG" id="csh:Closa_0582"/>
<reference evidence="5" key="1">
    <citation type="submission" date="2010-07" db="EMBL/GenBank/DDBJ databases">
        <title>Complete sequence of Clostridium saccharolyticum WM1.</title>
        <authorList>
            <consortium name="US DOE Joint Genome Institute"/>
            <person name="Lucas S."/>
            <person name="Copeland A."/>
            <person name="Lapidus A."/>
            <person name="Cheng J.-F."/>
            <person name="Bruce D."/>
            <person name="Goodwin L."/>
            <person name="Pitluck S."/>
            <person name="Chertkov O."/>
            <person name="Detter J.C."/>
            <person name="Han C."/>
            <person name="Tapia R."/>
            <person name="Land M."/>
            <person name="Hauser L."/>
            <person name="Chang Y.-J."/>
            <person name="Jeffries C."/>
            <person name="Kyrpides N."/>
            <person name="Ivanova N."/>
            <person name="Mikhailova N."/>
            <person name="Mouttaki H."/>
            <person name="Lin L."/>
            <person name="Zhou J."/>
            <person name="Hemme C.L."/>
            <person name="Woyke T."/>
        </authorList>
    </citation>
    <scope>NUCLEOTIDE SEQUENCE [LARGE SCALE GENOMIC DNA]</scope>
    <source>
        <strain evidence="5">WM1</strain>
    </source>
</reference>
<dbReference type="STRING" id="610130.Closa_0582"/>
<dbReference type="InterPro" id="IPR006059">
    <property type="entry name" value="SBP"/>
</dbReference>
<gene>
    <name evidence="5" type="ordered locus">Closa_0582</name>
</gene>
<evidence type="ECO:0000313" key="6">
    <source>
        <dbReference type="Proteomes" id="UP000001662"/>
    </source>
</evidence>
<dbReference type="Pfam" id="PF13416">
    <property type="entry name" value="SBP_bac_8"/>
    <property type="match status" value="1"/>
</dbReference>
<dbReference type="GO" id="GO:0015768">
    <property type="term" value="P:maltose transport"/>
    <property type="evidence" value="ECO:0007669"/>
    <property type="project" value="TreeGrafter"/>
</dbReference>
<dbReference type="GO" id="GO:1901982">
    <property type="term" value="F:maltose binding"/>
    <property type="evidence" value="ECO:0007669"/>
    <property type="project" value="TreeGrafter"/>
</dbReference>
<dbReference type="EMBL" id="CP002109">
    <property type="protein sequence ID" value="ADL03210.1"/>
    <property type="molecule type" value="Genomic_DNA"/>
</dbReference>
<dbReference type="GO" id="GO:0042956">
    <property type="term" value="P:maltodextrin transmembrane transport"/>
    <property type="evidence" value="ECO:0007669"/>
    <property type="project" value="TreeGrafter"/>
</dbReference>
<protein>
    <submittedName>
        <fullName evidence="5">Extracellular solute-binding protein family 1</fullName>
    </submittedName>
</protein>
<proteinExistence type="inferred from homology"/>
<sequence>MKQLWKKAAVAISVLAFAVTAAGCGEKVTDTATTAVTTAAESGAENQSQAEGAKGAGSIKVWVSSGAEDDIYRDMFKKMETELNLDINDEYYPKDELDSKMQVAPVVGDAPDMIIADYLQIPSYYEAGMIENLDDRMTSNIKEDLLQSIIDESTYNGHLVTTAQFDAGMALWANKSMLEAAGVRIPVSYKEAWDKAEFEDALAKLKASGVEYPLYIRQNKPSSLYFTFMPVLASFGGDYVNRETMLTEGALDSEETIAAYSYITWLVNQGYINGACDYEDAFYGRKESALALLGHWKYTDHVTNLGDDAILVPVPDFGKGVFTCSGSVVWAMTTAAKENGTADAVWSVMEASLQPDYINQMTDFNGAIPSRKSILDSKEELKKGGRMYLYREQLEAGISVLRPLTPAHMTIYSAMEAATSDIIGGADAAETLKEASKSIDEIIVENEWNLK</sequence>
<evidence type="ECO:0000256" key="2">
    <source>
        <dbReference type="ARBA" id="ARBA00022448"/>
    </source>
</evidence>
<comment type="similarity">
    <text evidence="1">Belongs to the bacterial solute-binding protein 1 family.</text>
</comment>
<keyword evidence="3 4" id="KW-0732">Signal</keyword>
<keyword evidence="6" id="KW-1185">Reference proteome</keyword>
<dbReference type="Gene3D" id="3.40.190.10">
    <property type="entry name" value="Periplasmic binding protein-like II"/>
    <property type="match status" value="1"/>
</dbReference>
<organism evidence="5 6">
    <name type="scientific">Lacrimispora saccharolytica (strain ATCC 35040 / DSM 2544 / NRCC 2533 / WM1)</name>
    <name type="common">Clostridium saccharolyticum</name>
    <dbReference type="NCBI Taxonomy" id="610130"/>
    <lineage>
        <taxon>Bacteria</taxon>
        <taxon>Bacillati</taxon>
        <taxon>Bacillota</taxon>
        <taxon>Clostridia</taxon>
        <taxon>Lachnospirales</taxon>
        <taxon>Lachnospiraceae</taxon>
        <taxon>Lacrimispora</taxon>
    </lineage>
</organism>
<dbReference type="OrthoDB" id="383712at2"/>
<dbReference type="Proteomes" id="UP000001662">
    <property type="component" value="Chromosome"/>
</dbReference>
<keyword evidence="2" id="KW-0813">Transport</keyword>
<dbReference type="RefSeq" id="WP_013271306.1">
    <property type="nucleotide sequence ID" value="NC_014376.1"/>
</dbReference>
<feature type="chain" id="PRO_5038999529" evidence="4">
    <location>
        <begin position="22"/>
        <end position="451"/>
    </location>
</feature>
<accession>D9R4M6</accession>
<evidence type="ECO:0000313" key="5">
    <source>
        <dbReference type="EMBL" id="ADL03210.1"/>
    </source>
</evidence>
<evidence type="ECO:0000256" key="1">
    <source>
        <dbReference type="ARBA" id="ARBA00008520"/>
    </source>
</evidence>
<dbReference type="SUPFAM" id="SSF53850">
    <property type="entry name" value="Periplasmic binding protein-like II"/>
    <property type="match status" value="1"/>
</dbReference>
<dbReference type="HOGENOM" id="CLU_031285_10_4_9"/>
<name>D9R4M6_LACSW</name>
<evidence type="ECO:0000256" key="4">
    <source>
        <dbReference type="SAM" id="SignalP"/>
    </source>
</evidence>
<dbReference type="GO" id="GO:0055052">
    <property type="term" value="C:ATP-binding cassette (ABC) transporter complex, substrate-binding subunit-containing"/>
    <property type="evidence" value="ECO:0007669"/>
    <property type="project" value="TreeGrafter"/>
</dbReference>
<dbReference type="PROSITE" id="PS51257">
    <property type="entry name" value="PROKAR_LIPOPROTEIN"/>
    <property type="match status" value="1"/>
</dbReference>
<dbReference type="eggNOG" id="COG2182">
    <property type="taxonomic scope" value="Bacteria"/>
</dbReference>